<dbReference type="GO" id="GO:0003677">
    <property type="term" value="F:DNA binding"/>
    <property type="evidence" value="ECO:0007669"/>
    <property type="project" value="InterPro"/>
</dbReference>
<dbReference type="Pfam" id="PF05598">
    <property type="entry name" value="DUF772"/>
    <property type="match status" value="1"/>
</dbReference>
<dbReference type="PANTHER" id="PTHR33408">
    <property type="entry name" value="TRANSPOSASE"/>
    <property type="match status" value="1"/>
</dbReference>
<evidence type="ECO:0000259" key="3">
    <source>
        <dbReference type="Pfam" id="PF05598"/>
    </source>
</evidence>
<dbReference type="InterPro" id="IPR047629">
    <property type="entry name" value="IS1182_transpos"/>
</dbReference>
<gene>
    <name evidence="4" type="ORF">HZU75_15165</name>
    <name evidence="5" type="ORF">HZU75_15175</name>
</gene>
<dbReference type="GO" id="GO:0004803">
    <property type="term" value="F:transposase activity"/>
    <property type="evidence" value="ECO:0007669"/>
    <property type="project" value="InterPro"/>
</dbReference>
<dbReference type="InterPro" id="IPR002559">
    <property type="entry name" value="Transposase_11"/>
</dbReference>
<dbReference type="Proteomes" id="UP000510822">
    <property type="component" value="Chromosome"/>
</dbReference>
<evidence type="ECO:0000256" key="1">
    <source>
        <dbReference type="SAM" id="Coils"/>
    </source>
</evidence>
<accession>A0A7D5VB87</accession>
<dbReference type="EMBL" id="CP058952">
    <property type="protein sequence ID" value="QLI82753.1"/>
    <property type="molecule type" value="Genomic_DNA"/>
</dbReference>
<organism evidence="4 6">
    <name type="scientific">Chitinibacter fontanus</name>
    <dbReference type="NCBI Taxonomy" id="1737446"/>
    <lineage>
        <taxon>Bacteria</taxon>
        <taxon>Pseudomonadati</taxon>
        <taxon>Pseudomonadota</taxon>
        <taxon>Betaproteobacteria</taxon>
        <taxon>Neisseriales</taxon>
        <taxon>Chitinibacteraceae</taxon>
        <taxon>Chitinibacter</taxon>
    </lineage>
</organism>
<evidence type="ECO:0000313" key="5">
    <source>
        <dbReference type="EMBL" id="QLI82753.1"/>
    </source>
</evidence>
<dbReference type="KEGG" id="cfon:HZU75_15175"/>
<feature type="domain" description="Transposase InsH N-terminal" evidence="3">
    <location>
        <begin position="19"/>
        <end position="112"/>
    </location>
</feature>
<dbReference type="RefSeq" id="WP_180306827.1">
    <property type="nucleotide sequence ID" value="NZ_CP058952.1"/>
</dbReference>
<dbReference type="InterPro" id="IPR008490">
    <property type="entry name" value="Transposase_InsH_N"/>
</dbReference>
<dbReference type="Pfam" id="PF01609">
    <property type="entry name" value="DDE_Tnp_1"/>
    <property type="match status" value="1"/>
</dbReference>
<reference evidence="4 6" key="1">
    <citation type="journal article" date="2016" name="Int. J. Syst. Evol. Microbiol.">
        <title>Chitinibacter fontanus sp. nov., isolated from a spring.</title>
        <authorList>
            <person name="Sheu S.Y."/>
            <person name="Li Y.S."/>
            <person name="Young C.C."/>
            <person name="Chen W.M."/>
        </authorList>
    </citation>
    <scope>NUCLEOTIDE SEQUENCE [LARGE SCALE GENOMIC DNA]</scope>
    <source>
        <strain evidence="4 6">STM-7</strain>
    </source>
</reference>
<dbReference type="KEGG" id="cfon:HZU75_15165"/>
<dbReference type="GO" id="GO:0006313">
    <property type="term" value="P:DNA transposition"/>
    <property type="evidence" value="ECO:0007669"/>
    <property type="project" value="InterPro"/>
</dbReference>
<feature type="domain" description="Transposase IS4-like" evidence="2">
    <location>
        <begin position="220"/>
        <end position="460"/>
    </location>
</feature>
<keyword evidence="6" id="KW-1185">Reference proteome</keyword>
<protein>
    <submittedName>
        <fullName evidence="4">IS1182 family transposase</fullName>
    </submittedName>
</protein>
<evidence type="ECO:0000313" key="6">
    <source>
        <dbReference type="Proteomes" id="UP000510822"/>
    </source>
</evidence>
<dbReference type="AlphaFoldDB" id="A0A7D5VB87"/>
<evidence type="ECO:0000313" key="4">
    <source>
        <dbReference type="EMBL" id="QLI82751.1"/>
    </source>
</evidence>
<feature type="coiled-coil region" evidence="1">
    <location>
        <begin position="159"/>
        <end position="222"/>
    </location>
</feature>
<dbReference type="EMBL" id="CP058952">
    <property type="protein sequence ID" value="QLI82751.1"/>
    <property type="molecule type" value="Genomic_DNA"/>
</dbReference>
<proteinExistence type="predicted"/>
<keyword evidence="1" id="KW-0175">Coiled coil</keyword>
<evidence type="ECO:0000259" key="2">
    <source>
        <dbReference type="Pfam" id="PF01609"/>
    </source>
</evidence>
<name>A0A7D5VB87_9NEIS</name>
<reference evidence="4" key="2">
    <citation type="submission" date="2020-07" db="EMBL/GenBank/DDBJ databases">
        <authorList>
            <person name="Bae J.-W."/>
            <person name="Choi J.-W."/>
        </authorList>
    </citation>
    <scope>NUCLEOTIDE SEQUENCE</scope>
    <source>
        <strain evidence="4">STM-7</strain>
    </source>
</reference>
<sequence length="478" mass="54260">MPRFIAGESRTQTLLLPECLEDYVSADNPVRVVDQFVEYLDLKSLGFDGVEPEATGRPAYHPSTMLKLYIYGYLNRIQSSRRLEREAHRNLELIWLTARLMPDFKTIANFRKDNGPAICKVCGQFVQLCRQLSLFSNAIVAIDGSKFKAVNNRDRNYTNNKLAKQREQIEANIASYLREMEIADRQQPDIAEAKVARLQDKLARLKSQMARLDEVEAQLAKTPDKQISLTDPDARSMATSGRGSGVVGYNVQTVVDAKHHLIIAHQVTNQGHDRAQLANMAQQAKAVLAQETIEVVADRGYYNGDEILACEQAGITVLVPKPQTSGAKADGRFGKDEFHYDPVRDEYVCPGNSRLIHRFVSLEAGRYMSRYWSSDCPRCPLKTRCTPSDYRRVSRWEHEAILEKAQQRLELQPDAMRIRRQTVEHPFGTLKAWMGATHFLMKTLKHVSTEMSLHILAYNMKRVMKIMGNQAMLAAMKG</sequence>
<dbReference type="PANTHER" id="PTHR33408:SF2">
    <property type="entry name" value="TRANSPOSASE DDE DOMAIN-CONTAINING PROTEIN"/>
    <property type="match status" value="1"/>
</dbReference>
<dbReference type="NCBIfam" id="NF033551">
    <property type="entry name" value="transpos_IS1182"/>
    <property type="match status" value="1"/>
</dbReference>